<evidence type="ECO:0000259" key="8">
    <source>
        <dbReference type="PROSITE" id="PS50928"/>
    </source>
</evidence>
<dbReference type="CDD" id="cd06261">
    <property type="entry name" value="TM_PBP2"/>
    <property type="match status" value="1"/>
</dbReference>
<dbReference type="Gene3D" id="1.10.3720.10">
    <property type="entry name" value="MetI-like"/>
    <property type="match status" value="1"/>
</dbReference>
<keyword evidence="5 7" id="KW-1133">Transmembrane helix</keyword>
<feature type="transmembrane region" description="Helical" evidence="7">
    <location>
        <begin position="136"/>
        <end position="158"/>
    </location>
</feature>
<comment type="similarity">
    <text evidence="7">Belongs to the binding-protein-dependent transport system permease family.</text>
</comment>
<evidence type="ECO:0000256" key="4">
    <source>
        <dbReference type="ARBA" id="ARBA00022692"/>
    </source>
</evidence>
<dbReference type="InterPro" id="IPR000515">
    <property type="entry name" value="MetI-like"/>
</dbReference>
<keyword evidence="6 7" id="KW-0472">Membrane</keyword>
<comment type="subcellular location">
    <subcellularLocation>
        <location evidence="1 7">Cell membrane</location>
        <topology evidence="1 7">Multi-pass membrane protein</topology>
    </subcellularLocation>
</comment>
<feature type="transmembrane region" description="Helical" evidence="7">
    <location>
        <begin position="67"/>
        <end position="90"/>
    </location>
</feature>
<evidence type="ECO:0000313" key="10">
    <source>
        <dbReference type="Proteomes" id="UP001597079"/>
    </source>
</evidence>
<keyword evidence="4 7" id="KW-0812">Transmembrane</keyword>
<gene>
    <name evidence="9" type="ORF">ACFSB2_21970</name>
</gene>
<keyword evidence="3" id="KW-1003">Cell membrane</keyword>
<feature type="transmembrane region" description="Helical" evidence="7">
    <location>
        <begin position="7"/>
        <end position="30"/>
    </location>
</feature>
<evidence type="ECO:0000256" key="5">
    <source>
        <dbReference type="ARBA" id="ARBA00022989"/>
    </source>
</evidence>
<keyword evidence="10" id="KW-1185">Reference proteome</keyword>
<feature type="transmembrane region" description="Helical" evidence="7">
    <location>
        <begin position="179"/>
        <end position="204"/>
    </location>
</feature>
<feature type="transmembrane region" description="Helical" evidence="7">
    <location>
        <begin position="244"/>
        <end position="266"/>
    </location>
</feature>
<dbReference type="Proteomes" id="UP001597079">
    <property type="component" value="Unassembled WGS sequence"/>
</dbReference>
<evidence type="ECO:0000256" key="2">
    <source>
        <dbReference type="ARBA" id="ARBA00022448"/>
    </source>
</evidence>
<dbReference type="InterPro" id="IPR035906">
    <property type="entry name" value="MetI-like_sf"/>
</dbReference>
<dbReference type="SUPFAM" id="SSF161098">
    <property type="entry name" value="MetI-like"/>
    <property type="match status" value="1"/>
</dbReference>
<name>A0ABW4JP55_9BACL</name>
<evidence type="ECO:0000256" key="6">
    <source>
        <dbReference type="ARBA" id="ARBA00023136"/>
    </source>
</evidence>
<feature type="transmembrane region" description="Helical" evidence="7">
    <location>
        <begin position="102"/>
        <end position="124"/>
    </location>
</feature>
<evidence type="ECO:0000256" key="1">
    <source>
        <dbReference type="ARBA" id="ARBA00004651"/>
    </source>
</evidence>
<keyword evidence="2 7" id="KW-0813">Transport</keyword>
<dbReference type="Pfam" id="PF00528">
    <property type="entry name" value="BPD_transp_1"/>
    <property type="match status" value="1"/>
</dbReference>
<dbReference type="PANTHER" id="PTHR43744">
    <property type="entry name" value="ABC TRANSPORTER PERMEASE PROTEIN MG189-RELATED-RELATED"/>
    <property type="match status" value="1"/>
</dbReference>
<evidence type="ECO:0000256" key="3">
    <source>
        <dbReference type="ARBA" id="ARBA00022475"/>
    </source>
</evidence>
<evidence type="ECO:0000313" key="9">
    <source>
        <dbReference type="EMBL" id="MFD1677345.1"/>
    </source>
</evidence>
<sequence>MALRLRGLALHIILVMLGICTLFPIFYMLVNSLKTGVQTAQNPWWFTSWHLDWANYKLALQATLSSYTTSIIITVVSVVLTLAFAALSAYAFARLHFIGKEVLFIVIFALLLVPGFLTLIPLFIEIKNLHLLNSDWGLIFPYVAGGQAFAILVLRSFFQSLPQDLFESARIDGAGDIRIFWNIVIPLSFPILVTLALMNVINIWSDFILPSLVLNGSAETLAVAIVNFHAPALAPSANAFNIQLAAFTLSAIPLAILFSFLMRYFVRGITSGAIKM</sequence>
<dbReference type="PROSITE" id="PS50928">
    <property type="entry name" value="ABC_TM1"/>
    <property type="match status" value="1"/>
</dbReference>
<dbReference type="EMBL" id="JBHUCX010000092">
    <property type="protein sequence ID" value="MFD1677345.1"/>
    <property type="molecule type" value="Genomic_DNA"/>
</dbReference>
<comment type="caution">
    <text evidence="9">The sequence shown here is derived from an EMBL/GenBank/DDBJ whole genome shotgun (WGS) entry which is preliminary data.</text>
</comment>
<dbReference type="RefSeq" id="WP_377945247.1">
    <property type="nucleotide sequence ID" value="NZ_JBHUCX010000092.1"/>
</dbReference>
<reference evidence="10" key="1">
    <citation type="journal article" date="2019" name="Int. J. Syst. Evol. Microbiol.">
        <title>The Global Catalogue of Microorganisms (GCM) 10K type strain sequencing project: providing services to taxonomists for standard genome sequencing and annotation.</title>
        <authorList>
            <consortium name="The Broad Institute Genomics Platform"/>
            <consortium name="The Broad Institute Genome Sequencing Center for Infectious Disease"/>
            <person name="Wu L."/>
            <person name="Ma J."/>
        </authorList>
    </citation>
    <scope>NUCLEOTIDE SEQUENCE [LARGE SCALE GENOMIC DNA]</scope>
    <source>
        <strain evidence="10">CGMCC 1.12286</strain>
    </source>
</reference>
<proteinExistence type="inferred from homology"/>
<protein>
    <submittedName>
        <fullName evidence="9">Carbohydrate ABC transporter permease</fullName>
    </submittedName>
</protein>
<evidence type="ECO:0000256" key="7">
    <source>
        <dbReference type="RuleBase" id="RU363032"/>
    </source>
</evidence>
<feature type="domain" description="ABC transmembrane type-1" evidence="8">
    <location>
        <begin position="67"/>
        <end position="262"/>
    </location>
</feature>
<accession>A0ABW4JP55</accession>
<organism evidence="9 10">
    <name type="scientific">Alicyclobacillus fodiniaquatilis</name>
    <dbReference type="NCBI Taxonomy" id="1661150"/>
    <lineage>
        <taxon>Bacteria</taxon>
        <taxon>Bacillati</taxon>
        <taxon>Bacillota</taxon>
        <taxon>Bacilli</taxon>
        <taxon>Bacillales</taxon>
        <taxon>Alicyclobacillaceae</taxon>
        <taxon>Alicyclobacillus</taxon>
    </lineage>
</organism>
<dbReference type="PANTHER" id="PTHR43744:SF12">
    <property type="entry name" value="ABC TRANSPORTER PERMEASE PROTEIN MG189-RELATED"/>
    <property type="match status" value="1"/>
</dbReference>